<feature type="domain" description="Dynein heavy chain linker" evidence="3">
    <location>
        <begin position="1217"/>
        <end position="1342"/>
    </location>
</feature>
<gene>
    <name evidence="4" type="ORF">L9F63_022335</name>
</gene>
<dbReference type="InterPro" id="IPR013594">
    <property type="entry name" value="Dynein_heavy_tail"/>
</dbReference>
<feature type="compositionally biased region" description="Polar residues" evidence="1">
    <location>
        <begin position="74"/>
        <end position="83"/>
    </location>
</feature>
<feature type="domain" description="Dynein heavy chain tail" evidence="2">
    <location>
        <begin position="135"/>
        <end position="732"/>
    </location>
</feature>
<dbReference type="InterPro" id="IPR013602">
    <property type="entry name" value="Dynein_heavy_linker"/>
</dbReference>
<protein>
    <recommendedName>
        <fullName evidence="6">Dynein heavy chain 10, axonemal</fullName>
    </recommendedName>
</protein>
<feature type="region of interest" description="Disordered" evidence="1">
    <location>
        <begin position="63"/>
        <end position="83"/>
    </location>
</feature>
<keyword evidence="5" id="KW-1185">Reference proteome</keyword>
<dbReference type="GO" id="GO:0051959">
    <property type="term" value="F:dynein light intermediate chain binding"/>
    <property type="evidence" value="ECO:0007669"/>
    <property type="project" value="InterPro"/>
</dbReference>
<feature type="non-terminal residue" evidence="4">
    <location>
        <position position="1347"/>
    </location>
</feature>
<accession>A0AAD8EAM6</accession>
<dbReference type="EMBL" id="JASPKZ010007617">
    <property type="protein sequence ID" value="KAJ9583318.1"/>
    <property type="molecule type" value="Genomic_DNA"/>
</dbReference>
<proteinExistence type="predicted"/>
<sequence length="1347" mass="158187">VYKPLIASQFWEPMACTDIEEESLSQASGINITIHSNLSLKRPSDFRRLSVVLKRDRSKQSEIQLVKKHESQSKTENGQTPTKESILDEMNRLLGVVDWTIHHIEGDIMLPIPYIEALHQEDLSIETLAKDKQLINKLEQVVMSWEKHISKIINSYISKKPVGEGPISEYEYWHEREAGLGILEEQLKSPNVTHIFYVLDKSGSQIGSAFESYRDELITYYTQARDNVKFLFTLLRHFKTITNSDTLLPITNSLNALMDGIHMLWVLSRFYGTDARMVPLMERIAWVLCHQAKTSLDVSRLFKKPKTEIQKLCMESVKMLETWKEAYYDTRLKIEESGKGQRWEFDKKRLFGDTAYIAEVAKELHNMAKVICEFENIFGEELKSITNDPGQIDIVMKKVEKLIVPIQEADFDIFDRKFVLNWQELLRGFNKQVDVLEKEATYFIDEAFKLLRSSEEALDLLLKFKHIKTRDSIYEELMSKFDFILEQFIKEILNQRTPFTKGRTNPPLLRYHPPQAGAIFWSRLLFDRLKFPVLRFQKIDDLKNSSLKAECFDYYKQVVQVMREFEEKKFTQWGKRSAGIVTSTLKKSLLRLVPHEKSKDATSSSETSLKSEKNATNVTWAEIMQGSVLAEKNYSFQLNFSSEIFTLISEAQLMEQLGFPLDPCIQSAAVQKDRLHRDVESVKAMLQEYNGIVNKLTLAEMQFIKEHLMEVERHIQPGLTRFNWNSLGIEEYAKDCQQVLKNLVSIITQMEKLSQEVQLRINSLENFNFFYFEKCDMNTSLLSCKVLRRKKTVFLFLVFINPAFLLLKFMKKLPYFGFGDFSSPHVFFAEMEKNRLGKMKDFLKIYGEIGPLLMKLESLVLQTGTGSSPLMEYYFDYWEKKIFNAMIRMVVTNMQHFNDVVLGEMALFVVDTTLQLPDVALRPTSRDIHNIIVKSVKEFLEKFRTVPRWMNGTCLQCEPIRDENDELYLFSYFEDIIQEVSYDEKLLFYEKIKHQIEKIPSYHDIFSVRLNLVPLIEAVKFHSTEWKTTLGLRLQENTKELLMDFWNNLQKLEQDVQMKIDNLEGFKYVLTTIATISKMALSAELTYREIQERYHVLKLHNVSPPQEDVDMAYEVEKKWNALYKMAINRSLMLESTKAKFSKLTVEEIDEFYAKVQKFVKRFKEEGPGAVGENLDHGLSLMDIYRPIFEELEEKRKDLDNAEMLFDLPLTDYSNFIDVRTEMDGLEILYKLYKQQKTRLEMWSKTLWVNLNPQALLDGMENFLKEFRRFSKPVRQLAVGQVLETLMKQFKNSVPLFVEMKNEALRERHWKQLMDKTGQHFDMSPDRFTLEHMFAMELHNTKKLLRRS</sequence>
<dbReference type="GO" id="GO:0045505">
    <property type="term" value="F:dynein intermediate chain binding"/>
    <property type="evidence" value="ECO:0007669"/>
    <property type="project" value="InterPro"/>
</dbReference>
<reference evidence="4" key="1">
    <citation type="journal article" date="2023" name="IScience">
        <title>Live-bearing cockroach genome reveals convergent evolutionary mechanisms linked to viviparity in insects and beyond.</title>
        <authorList>
            <person name="Fouks B."/>
            <person name="Harrison M.C."/>
            <person name="Mikhailova A.A."/>
            <person name="Marchal E."/>
            <person name="English S."/>
            <person name="Carruthers M."/>
            <person name="Jennings E.C."/>
            <person name="Chiamaka E.L."/>
            <person name="Frigard R.A."/>
            <person name="Pippel M."/>
            <person name="Attardo G.M."/>
            <person name="Benoit J.B."/>
            <person name="Bornberg-Bauer E."/>
            <person name="Tobe S.S."/>
        </authorList>
    </citation>
    <scope>NUCLEOTIDE SEQUENCE</scope>
    <source>
        <strain evidence="4">Stay&amp;Tobe</strain>
    </source>
</reference>
<evidence type="ECO:0000313" key="5">
    <source>
        <dbReference type="Proteomes" id="UP001233999"/>
    </source>
</evidence>
<dbReference type="Pfam" id="PF08385">
    <property type="entry name" value="DHC_N1"/>
    <property type="match status" value="1"/>
</dbReference>
<evidence type="ECO:0000259" key="2">
    <source>
        <dbReference type="Pfam" id="PF08385"/>
    </source>
</evidence>
<dbReference type="Proteomes" id="UP001233999">
    <property type="component" value="Unassembled WGS sequence"/>
</dbReference>
<evidence type="ECO:0000256" key="1">
    <source>
        <dbReference type="SAM" id="MobiDB-lite"/>
    </source>
</evidence>
<name>A0AAD8EAM6_DIPPU</name>
<evidence type="ECO:0000313" key="4">
    <source>
        <dbReference type="EMBL" id="KAJ9583318.1"/>
    </source>
</evidence>
<dbReference type="InterPro" id="IPR026983">
    <property type="entry name" value="DHC"/>
</dbReference>
<dbReference type="GO" id="GO:0030286">
    <property type="term" value="C:dynein complex"/>
    <property type="evidence" value="ECO:0007669"/>
    <property type="project" value="InterPro"/>
</dbReference>
<evidence type="ECO:0000259" key="3">
    <source>
        <dbReference type="Pfam" id="PF08393"/>
    </source>
</evidence>
<dbReference type="Pfam" id="PF08393">
    <property type="entry name" value="DHC_N2"/>
    <property type="match status" value="1"/>
</dbReference>
<feature type="compositionally biased region" description="Basic and acidic residues" evidence="1">
    <location>
        <begin position="63"/>
        <end position="73"/>
    </location>
</feature>
<comment type="caution">
    <text evidence="4">The sequence shown here is derived from an EMBL/GenBank/DDBJ whole genome shotgun (WGS) entry which is preliminary data.</text>
</comment>
<dbReference type="GO" id="GO:0007018">
    <property type="term" value="P:microtubule-based movement"/>
    <property type="evidence" value="ECO:0007669"/>
    <property type="project" value="InterPro"/>
</dbReference>
<dbReference type="PANTHER" id="PTHR22878:SF63">
    <property type="entry name" value="DYNEIN AXONEMAL HEAVY CHAIN 10"/>
    <property type="match status" value="1"/>
</dbReference>
<organism evidence="4 5">
    <name type="scientific">Diploptera punctata</name>
    <name type="common">Pacific beetle cockroach</name>
    <dbReference type="NCBI Taxonomy" id="6984"/>
    <lineage>
        <taxon>Eukaryota</taxon>
        <taxon>Metazoa</taxon>
        <taxon>Ecdysozoa</taxon>
        <taxon>Arthropoda</taxon>
        <taxon>Hexapoda</taxon>
        <taxon>Insecta</taxon>
        <taxon>Pterygota</taxon>
        <taxon>Neoptera</taxon>
        <taxon>Polyneoptera</taxon>
        <taxon>Dictyoptera</taxon>
        <taxon>Blattodea</taxon>
        <taxon>Blaberoidea</taxon>
        <taxon>Blaberidae</taxon>
        <taxon>Diplopterinae</taxon>
        <taxon>Diploptera</taxon>
    </lineage>
</organism>
<evidence type="ECO:0008006" key="6">
    <source>
        <dbReference type="Google" id="ProtNLM"/>
    </source>
</evidence>
<reference evidence="4" key="2">
    <citation type="submission" date="2023-05" db="EMBL/GenBank/DDBJ databases">
        <authorList>
            <person name="Fouks B."/>
        </authorList>
    </citation>
    <scope>NUCLEOTIDE SEQUENCE</scope>
    <source>
        <strain evidence="4">Stay&amp;Tobe</strain>
        <tissue evidence="4">Testes</tissue>
    </source>
</reference>
<dbReference type="PANTHER" id="PTHR22878">
    <property type="entry name" value="DYNEIN HEAVY CHAIN 6, AXONEMAL-LIKE-RELATED"/>
    <property type="match status" value="1"/>
</dbReference>
<dbReference type="Gene3D" id="1.10.287.2620">
    <property type="match status" value="1"/>
</dbReference>